<evidence type="ECO:0000259" key="2">
    <source>
        <dbReference type="PROSITE" id="PS50914"/>
    </source>
</evidence>
<dbReference type="OrthoDB" id="969534at2"/>
<accession>A0A4V2Z4T7</accession>
<keyword evidence="4" id="KW-1185">Reference proteome</keyword>
<name>A0A4V2Z4T7_9BACT</name>
<sequence length="104" mass="11672">MENVEVYQESDTDSAKSLSDATKTDSELRKKVYQVLQGDCLLNIEKISVRVLGRTVYLEGTVGSEKERNLVYEDITNIFGVRNVVNYLTFPCPYLAINIACTTA</sequence>
<evidence type="ECO:0000256" key="1">
    <source>
        <dbReference type="SAM" id="MobiDB-lite"/>
    </source>
</evidence>
<dbReference type="Gene3D" id="3.30.1340.30">
    <property type="match status" value="1"/>
</dbReference>
<protein>
    <submittedName>
        <fullName evidence="3">BON domain-containing protein</fullName>
    </submittedName>
</protein>
<dbReference type="AlphaFoldDB" id="A0A4V2Z4T7"/>
<reference evidence="3 4" key="1">
    <citation type="submission" date="2019-03" db="EMBL/GenBank/DDBJ databases">
        <title>Dyadobacter AR-3-6 sp. nov., isolated from arctic soil.</title>
        <authorList>
            <person name="Chaudhary D.K."/>
        </authorList>
    </citation>
    <scope>NUCLEOTIDE SEQUENCE [LARGE SCALE GENOMIC DNA]</scope>
    <source>
        <strain evidence="3 4">AR-3-6</strain>
    </source>
</reference>
<organism evidence="3 4">
    <name type="scientific">Dyadobacter psychrotolerans</name>
    <dbReference type="NCBI Taxonomy" id="2541721"/>
    <lineage>
        <taxon>Bacteria</taxon>
        <taxon>Pseudomonadati</taxon>
        <taxon>Bacteroidota</taxon>
        <taxon>Cytophagia</taxon>
        <taxon>Cytophagales</taxon>
        <taxon>Spirosomataceae</taxon>
        <taxon>Dyadobacter</taxon>
    </lineage>
</organism>
<feature type="region of interest" description="Disordered" evidence="1">
    <location>
        <begin position="1"/>
        <end position="23"/>
    </location>
</feature>
<comment type="caution">
    <text evidence="3">The sequence shown here is derived from an EMBL/GenBank/DDBJ whole genome shotgun (WGS) entry which is preliminary data.</text>
</comment>
<proteinExistence type="predicted"/>
<dbReference type="PROSITE" id="PS50914">
    <property type="entry name" value="BON"/>
    <property type="match status" value="1"/>
</dbReference>
<dbReference type="RefSeq" id="WP_131955458.1">
    <property type="nucleotide sequence ID" value="NZ_SMFL01000001.1"/>
</dbReference>
<feature type="domain" description="BON" evidence="2">
    <location>
        <begin position="24"/>
        <end position="92"/>
    </location>
</feature>
<evidence type="ECO:0000313" key="3">
    <source>
        <dbReference type="EMBL" id="TDE17988.1"/>
    </source>
</evidence>
<dbReference type="EMBL" id="SMFL01000001">
    <property type="protein sequence ID" value="TDE17988.1"/>
    <property type="molecule type" value="Genomic_DNA"/>
</dbReference>
<dbReference type="InterPro" id="IPR007055">
    <property type="entry name" value="BON_dom"/>
</dbReference>
<dbReference type="Proteomes" id="UP000294850">
    <property type="component" value="Unassembled WGS sequence"/>
</dbReference>
<dbReference type="Pfam" id="PF04972">
    <property type="entry name" value="BON"/>
    <property type="match status" value="1"/>
</dbReference>
<gene>
    <name evidence="3" type="ORF">E0F88_00035</name>
</gene>
<evidence type="ECO:0000313" key="4">
    <source>
        <dbReference type="Proteomes" id="UP000294850"/>
    </source>
</evidence>